<dbReference type="AlphaFoldDB" id="A0AAE1JVP2"/>
<dbReference type="PANTHER" id="PTHR34779">
    <property type="entry name" value="OS09G0542900 PROTEIN"/>
    <property type="match status" value="1"/>
</dbReference>
<dbReference type="Proteomes" id="UP001293593">
    <property type="component" value="Unassembled WGS sequence"/>
</dbReference>
<dbReference type="PANTHER" id="PTHR34779:SF1">
    <property type="entry name" value="OS09G0542900 PROTEIN"/>
    <property type="match status" value="1"/>
</dbReference>
<evidence type="ECO:0008006" key="4">
    <source>
        <dbReference type="Google" id="ProtNLM"/>
    </source>
</evidence>
<organism evidence="2 3">
    <name type="scientific">Acacia crassicarpa</name>
    <name type="common">northern wattle</name>
    <dbReference type="NCBI Taxonomy" id="499986"/>
    <lineage>
        <taxon>Eukaryota</taxon>
        <taxon>Viridiplantae</taxon>
        <taxon>Streptophyta</taxon>
        <taxon>Embryophyta</taxon>
        <taxon>Tracheophyta</taxon>
        <taxon>Spermatophyta</taxon>
        <taxon>Magnoliopsida</taxon>
        <taxon>eudicotyledons</taxon>
        <taxon>Gunneridae</taxon>
        <taxon>Pentapetalae</taxon>
        <taxon>rosids</taxon>
        <taxon>fabids</taxon>
        <taxon>Fabales</taxon>
        <taxon>Fabaceae</taxon>
        <taxon>Caesalpinioideae</taxon>
        <taxon>mimosoid clade</taxon>
        <taxon>Acacieae</taxon>
        <taxon>Acacia</taxon>
    </lineage>
</organism>
<proteinExistence type="predicted"/>
<name>A0AAE1JVP2_9FABA</name>
<accession>A0AAE1JVP2</accession>
<comment type="caution">
    <text evidence="2">The sequence shown here is derived from an EMBL/GenBank/DDBJ whole genome shotgun (WGS) entry which is preliminary data.</text>
</comment>
<feature type="region of interest" description="Disordered" evidence="1">
    <location>
        <begin position="27"/>
        <end position="98"/>
    </location>
</feature>
<dbReference type="EMBL" id="JAWXYG010000003">
    <property type="protein sequence ID" value="KAK4276483.1"/>
    <property type="molecule type" value="Genomic_DNA"/>
</dbReference>
<feature type="compositionally biased region" description="Basic residues" evidence="1">
    <location>
        <begin position="84"/>
        <end position="95"/>
    </location>
</feature>
<evidence type="ECO:0000313" key="2">
    <source>
        <dbReference type="EMBL" id="KAK4276483.1"/>
    </source>
</evidence>
<gene>
    <name evidence="2" type="ORF">QN277_014626</name>
</gene>
<evidence type="ECO:0000313" key="3">
    <source>
        <dbReference type="Proteomes" id="UP001293593"/>
    </source>
</evidence>
<protein>
    <recommendedName>
        <fullName evidence="4">Syringolide-induced protein 14-1-1</fullName>
    </recommendedName>
</protein>
<evidence type="ECO:0000256" key="1">
    <source>
        <dbReference type="SAM" id="MobiDB-lite"/>
    </source>
</evidence>
<dbReference type="InterPro" id="IPR038796">
    <property type="entry name" value="At1g76070-like"/>
</dbReference>
<reference evidence="2" key="1">
    <citation type="submission" date="2023-10" db="EMBL/GenBank/DDBJ databases">
        <title>Chromosome-level genome of the transformable northern wattle, Acacia crassicarpa.</title>
        <authorList>
            <person name="Massaro I."/>
            <person name="Sinha N.R."/>
            <person name="Poethig S."/>
            <person name="Leichty A.R."/>
        </authorList>
    </citation>
    <scope>NUCLEOTIDE SEQUENCE</scope>
    <source>
        <strain evidence="2">Acra3RX</strain>
        <tissue evidence="2">Leaf</tissue>
    </source>
</reference>
<keyword evidence="3" id="KW-1185">Reference proteome</keyword>
<sequence length="239" mass="26441">MEKEHKLKNRIAKLLPKAVAAVRVTFQNPPLSPGRDHTRWSKQRGGSMISMIPAEARTRPKDGGGSNIDSRDPTSPKVSCMGQIKHKKKQIKKARAQTVSLPKDVREVREDSSAFRRILHGSKHPAAAAATSDHGVEEAAPPPTLAAMKRFASGRNSLTEFDWKAHAPAVDMDHDGYFSDQDREESDAEEEVIIPFSAPIMVGDGYHGGRVPLKPRKEINLWKRRTMAPPRPLQLKPGA</sequence>